<keyword evidence="3" id="KW-1185">Reference proteome</keyword>
<evidence type="ECO:0000313" key="3">
    <source>
        <dbReference type="Proteomes" id="UP000283509"/>
    </source>
</evidence>
<gene>
    <name evidence="2" type="ORF">C7M84_000666</name>
</gene>
<evidence type="ECO:0000256" key="1">
    <source>
        <dbReference type="SAM" id="MobiDB-lite"/>
    </source>
</evidence>
<organism evidence="2 3">
    <name type="scientific">Penaeus vannamei</name>
    <name type="common">Whiteleg shrimp</name>
    <name type="synonym">Litopenaeus vannamei</name>
    <dbReference type="NCBI Taxonomy" id="6689"/>
    <lineage>
        <taxon>Eukaryota</taxon>
        <taxon>Metazoa</taxon>
        <taxon>Ecdysozoa</taxon>
        <taxon>Arthropoda</taxon>
        <taxon>Crustacea</taxon>
        <taxon>Multicrustacea</taxon>
        <taxon>Malacostraca</taxon>
        <taxon>Eumalacostraca</taxon>
        <taxon>Eucarida</taxon>
        <taxon>Decapoda</taxon>
        <taxon>Dendrobranchiata</taxon>
        <taxon>Penaeoidea</taxon>
        <taxon>Penaeidae</taxon>
        <taxon>Penaeus</taxon>
    </lineage>
</organism>
<feature type="region of interest" description="Disordered" evidence="1">
    <location>
        <begin position="36"/>
        <end position="150"/>
    </location>
</feature>
<reference evidence="2 3" key="1">
    <citation type="submission" date="2018-04" db="EMBL/GenBank/DDBJ databases">
        <authorList>
            <person name="Zhang X."/>
            <person name="Yuan J."/>
            <person name="Li F."/>
            <person name="Xiang J."/>
        </authorList>
    </citation>
    <scope>NUCLEOTIDE SEQUENCE [LARGE SCALE GENOMIC DNA]</scope>
    <source>
        <tissue evidence="2">Muscle</tissue>
    </source>
</reference>
<comment type="caution">
    <text evidence="2">The sequence shown here is derived from an EMBL/GenBank/DDBJ whole genome shotgun (WGS) entry which is preliminary data.</text>
</comment>
<protein>
    <submittedName>
        <fullName evidence="2">Uncharacterized protein</fullName>
    </submittedName>
</protein>
<sequence length="180" mass="18581">MSAAVDEATAQEVRKGVTLPFVVVDAVCGTLDRRRGVLHPRRGLSNCTDSRKYPPASPQADEDLGQQRKPRPEGDPAGSGPGAAGRRTPGPPPQPPGGQASGEKRESKWRRSLARLGHPHPEGGGGGVGSRLPASGRSHGHREAQRSGKFAKAAKVVAAARAQAAAGTQSGGSQSVRLKL</sequence>
<dbReference type="Proteomes" id="UP000283509">
    <property type="component" value="Unassembled WGS sequence"/>
</dbReference>
<dbReference type="AlphaFoldDB" id="A0A3R7QJ88"/>
<dbReference type="EMBL" id="QCYY01001101">
    <property type="protein sequence ID" value="ROT80601.1"/>
    <property type="molecule type" value="Genomic_DNA"/>
</dbReference>
<name>A0A3R7QJ88_PENVA</name>
<accession>A0A3R7QJ88</accession>
<proteinExistence type="predicted"/>
<evidence type="ECO:0000313" key="2">
    <source>
        <dbReference type="EMBL" id="ROT80601.1"/>
    </source>
</evidence>
<reference evidence="2 3" key="2">
    <citation type="submission" date="2019-01" db="EMBL/GenBank/DDBJ databases">
        <title>The decoding of complex shrimp genome reveals the adaptation for benthos swimmer, frequently molting mechanism and breeding impact on genome.</title>
        <authorList>
            <person name="Sun Y."/>
            <person name="Gao Y."/>
            <person name="Yu Y."/>
        </authorList>
    </citation>
    <scope>NUCLEOTIDE SEQUENCE [LARGE SCALE GENOMIC DNA]</scope>
    <source>
        <tissue evidence="2">Muscle</tissue>
    </source>
</reference>